<dbReference type="Pfam" id="PF00196">
    <property type="entry name" value="GerE"/>
    <property type="match status" value="1"/>
</dbReference>
<dbReference type="CDD" id="cd06170">
    <property type="entry name" value="LuxR_C_like"/>
    <property type="match status" value="1"/>
</dbReference>
<dbReference type="InterPro" id="IPR036388">
    <property type="entry name" value="WH-like_DNA-bd_sf"/>
</dbReference>
<dbReference type="GO" id="GO:0003677">
    <property type="term" value="F:DNA binding"/>
    <property type="evidence" value="ECO:0007669"/>
    <property type="project" value="UniProtKB-KW"/>
</dbReference>
<sequence>MIRQRPLDSEQRILPVHSYDNKKAAEDVRLTPREKEVLLWCLLGKSSWDISRIVGCTEAGVNFHFSNLRKKFGVSSRHSAALKAVQLGLVSFF</sequence>
<reference evidence="5 6" key="1">
    <citation type="submission" date="2017-08" db="EMBL/GenBank/DDBJ databases">
        <title>Genomic and metabolic characterisation of spoilage-associated Pseudomonas species.</title>
        <authorList>
            <person name="Stanborough T."/>
            <person name="Fegan N."/>
            <person name="Powell S.M."/>
            <person name="Singh T."/>
            <person name="Tamplin M.L."/>
            <person name="Chandry P.S."/>
        </authorList>
    </citation>
    <scope>NUCLEOTIDE SEQUENCE [LARGE SCALE GENOMIC DNA]</scope>
    <source>
        <strain evidence="5 6">L1802</strain>
    </source>
</reference>
<protein>
    <recommendedName>
        <fullName evidence="4">HTH luxR-type domain-containing protein</fullName>
    </recommendedName>
</protein>
<dbReference type="GO" id="GO:0006355">
    <property type="term" value="P:regulation of DNA-templated transcription"/>
    <property type="evidence" value="ECO:0007669"/>
    <property type="project" value="InterPro"/>
</dbReference>
<dbReference type="OrthoDB" id="9774661at2"/>
<dbReference type="Proteomes" id="UP000215788">
    <property type="component" value="Unassembled WGS sequence"/>
</dbReference>
<evidence type="ECO:0000256" key="1">
    <source>
        <dbReference type="ARBA" id="ARBA00023015"/>
    </source>
</evidence>
<organism evidence="5 6">
    <name type="scientific">Pseudomonas lundensis</name>
    <dbReference type="NCBI Taxonomy" id="86185"/>
    <lineage>
        <taxon>Bacteria</taxon>
        <taxon>Pseudomonadati</taxon>
        <taxon>Pseudomonadota</taxon>
        <taxon>Gammaproteobacteria</taxon>
        <taxon>Pseudomonadales</taxon>
        <taxon>Pseudomonadaceae</taxon>
        <taxon>Pseudomonas</taxon>
    </lineage>
</organism>
<dbReference type="RefSeq" id="WP_094994476.1">
    <property type="nucleotide sequence ID" value="NZ_NQKI01000029.1"/>
</dbReference>
<dbReference type="Gene3D" id="1.10.10.10">
    <property type="entry name" value="Winged helix-like DNA-binding domain superfamily/Winged helix DNA-binding domain"/>
    <property type="match status" value="1"/>
</dbReference>
<evidence type="ECO:0000313" key="6">
    <source>
        <dbReference type="Proteomes" id="UP000215788"/>
    </source>
</evidence>
<name>A0A266N799_9PSED</name>
<evidence type="ECO:0000256" key="2">
    <source>
        <dbReference type="ARBA" id="ARBA00023125"/>
    </source>
</evidence>
<keyword evidence="2" id="KW-0238">DNA-binding</keyword>
<dbReference type="EMBL" id="NQKI01000029">
    <property type="protein sequence ID" value="OZY58326.1"/>
    <property type="molecule type" value="Genomic_DNA"/>
</dbReference>
<dbReference type="AlphaFoldDB" id="A0A266N799"/>
<accession>A0A266N799</accession>
<dbReference type="InterPro" id="IPR000792">
    <property type="entry name" value="Tscrpt_reg_LuxR_C"/>
</dbReference>
<dbReference type="InterPro" id="IPR016032">
    <property type="entry name" value="Sig_transdc_resp-reg_C-effctor"/>
</dbReference>
<keyword evidence="1" id="KW-0805">Transcription regulation</keyword>
<comment type="caution">
    <text evidence="5">The sequence shown here is derived from an EMBL/GenBank/DDBJ whole genome shotgun (WGS) entry which is preliminary data.</text>
</comment>
<proteinExistence type="predicted"/>
<keyword evidence="3" id="KW-0804">Transcription</keyword>
<dbReference type="SMART" id="SM00421">
    <property type="entry name" value="HTH_LUXR"/>
    <property type="match status" value="1"/>
</dbReference>
<gene>
    <name evidence="5" type="ORF">CJF39_16975</name>
</gene>
<dbReference type="PANTHER" id="PTHR44688:SF16">
    <property type="entry name" value="DNA-BINDING TRANSCRIPTIONAL ACTIVATOR DEVR_DOSR"/>
    <property type="match status" value="1"/>
</dbReference>
<dbReference type="PANTHER" id="PTHR44688">
    <property type="entry name" value="DNA-BINDING TRANSCRIPTIONAL ACTIVATOR DEVR_DOSR"/>
    <property type="match status" value="1"/>
</dbReference>
<evidence type="ECO:0000256" key="3">
    <source>
        <dbReference type="ARBA" id="ARBA00023163"/>
    </source>
</evidence>
<evidence type="ECO:0000313" key="5">
    <source>
        <dbReference type="EMBL" id="OZY58326.1"/>
    </source>
</evidence>
<dbReference type="PROSITE" id="PS50043">
    <property type="entry name" value="HTH_LUXR_2"/>
    <property type="match status" value="1"/>
</dbReference>
<dbReference type="SUPFAM" id="SSF46894">
    <property type="entry name" value="C-terminal effector domain of the bipartite response regulators"/>
    <property type="match status" value="1"/>
</dbReference>
<feature type="domain" description="HTH luxR-type" evidence="4">
    <location>
        <begin position="23"/>
        <end position="88"/>
    </location>
</feature>
<evidence type="ECO:0000259" key="4">
    <source>
        <dbReference type="PROSITE" id="PS50043"/>
    </source>
</evidence>